<evidence type="ECO:0000313" key="8">
    <source>
        <dbReference type="EMBL" id="KAF4950524.1"/>
    </source>
</evidence>
<proteinExistence type="inferred from homology"/>
<dbReference type="InterPro" id="IPR015943">
    <property type="entry name" value="WD40/YVTN_repeat-like_dom_sf"/>
</dbReference>
<dbReference type="SUPFAM" id="SSF50998">
    <property type="entry name" value="Quinoprotein alcohol dehydrogenase-like"/>
    <property type="match status" value="1"/>
</dbReference>
<comment type="caution">
    <text evidence="8">The sequence shown here is derived from an EMBL/GenBank/DDBJ whole genome shotgun (WGS) entry which is preliminary data.</text>
</comment>
<organism evidence="8 9">
    <name type="scientific">Fusarium sarcochroum</name>
    <dbReference type="NCBI Taxonomy" id="1208366"/>
    <lineage>
        <taxon>Eukaryota</taxon>
        <taxon>Fungi</taxon>
        <taxon>Dikarya</taxon>
        <taxon>Ascomycota</taxon>
        <taxon>Pezizomycotina</taxon>
        <taxon>Sordariomycetes</taxon>
        <taxon>Hypocreomycetidae</taxon>
        <taxon>Hypocreales</taxon>
        <taxon>Nectriaceae</taxon>
        <taxon>Fusarium</taxon>
        <taxon>Fusarium lateritium species complex</taxon>
    </lineage>
</organism>
<keyword evidence="3" id="KW-0175">Coiled coil</keyword>
<dbReference type="Proteomes" id="UP000622797">
    <property type="component" value="Unassembled WGS sequence"/>
</dbReference>
<dbReference type="PANTHER" id="PTHR22847">
    <property type="entry name" value="WD40 REPEAT PROTEIN"/>
    <property type="match status" value="1"/>
</dbReference>
<dbReference type="SMART" id="SM00320">
    <property type="entry name" value="WD40"/>
    <property type="match status" value="4"/>
</dbReference>
<keyword evidence="1" id="KW-0853">WD repeat</keyword>
<accession>A0A8H4WUQ4</accession>
<dbReference type="InterPro" id="IPR001680">
    <property type="entry name" value="WD40_rpt"/>
</dbReference>
<dbReference type="InterPro" id="IPR011047">
    <property type="entry name" value="Quinoprotein_ADH-like_sf"/>
</dbReference>
<dbReference type="PANTHER" id="PTHR22847:SF637">
    <property type="entry name" value="WD REPEAT DOMAIN 5B"/>
    <property type="match status" value="1"/>
</dbReference>
<name>A0A8H4WUQ4_9HYPO</name>
<evidence type="ECO:0000256" key="3">
    <source>
        <dbReference type="ARBA" id="ARBA00023054"/>
    </source>
</evidence>
<keyword evidence="9" id="KW-1185">Reference proteome</keyword>
<evidence type="ECO:0000256" key="7">
    <source>
        <dbReference type="SAM" id="MobiDB-lite"/>
    </source>
</evidence>
<reference evidence="8" key="2">
    <citation type="submission" date="2020-05" db="EMBL/GenBank/DDBJ databases">
        <authorList>
            <person name="Kim H.-S."/>
            <person name="Proctor R.H."/>
            <person name="Brown D.W."/>
        </authorList>
    </citation>
    <scope>NUCLEOTIDE SEQUENCE</scope>
    <source>
        <strain evidence="8">NRRL 20472</strain>
    </source>
</reference>
<evidence type="ECO:0000313" key="9">
    <source>
        <dbReference type="Proteomes" id="UP000622797"/>
    </source>
</evidence>
<evidence type="ECO:0000256" key="2">
    <source>
        <dbReference type="ARBA" id="ARBA00022737"/>
    </source>
</evidence>
<dbReference type="AlphaFoldDB" id="A0A8H4WUQ4"/>
<gene>
    <name evidence="8" type="ORF">FSARC_13165</name>
</gene>
<dbReference type="Gene3D" id="2.130.10.10">
    <property type="entry name" value="YVTN repeat-like/Quinoprotein amine dehydrogenase"/>
    <property type="match status" value="3"/>
</dbReference>
<dbReference type="SUPFAM" id="SSF82171">
    <property type="entry name" value="DPP6 N-terminal domain-like"/>
    <property type="match status" value="1"/>
</dbReference>
<reference evidence="8" key="1">
    <citation type="journal article" date="2020" name="BMC Genomics">
        <title>Correction to: Identification and distribution of gene clusters required for synthesis of sphingolipid metabolism inhibitors in diverse species of the filamentous fungus Fusarium.</title>
        <authorList>
            <person name="Kim H.S."/>
            <person name="Lohmar J.M."/>
            <person name="Busman M."/>
            <person name="Brown D.W."/>
            <person name="Naumann T.A."/>
            <person name="Divon H.H."/>
            <person name="Lysoe E."/>
            <person name="Uhlig S."/>
            <person name="Proctor R.H."/>
        </authorList>
    </citation>
    <scope>NUCLEOTIDE SEQUENCE</scope>
    <source>
        <strain evidence="8">NRRL 20472</strain>
    </source>
</reference>
<feature type="region of interest" description="Disordered" evidence="7">
    <location>
        <begin position="623"/>
        <end position="642"/>
    </location>
</feature>
<evidence type="ECO:0000256" key="1">
    <source>
        <dbReference type="ARBA" id="ARBA00022574"/>
    </source>
</evidence>
<dbReference type="EMBL" id="JABEXW010000964">
    <property type="protein sequence ID" value="KAF4950524.1"/>
    <property type="molecule type" value="Genomic_DNA"/>
</dbReference>
<dbReference type="OrthoDB" id="674604at2759"/>
<evidence type="ECO:0000256" key="4">
    <source>
        <dbReference type="ARBA" id="ARBA00038415"/>
    </source>
</evidence>
<comment type="function">
    <text evidence="6">Involved in mitochondrial fission. Acts as an adapter protein required to form mitochondrial fission complexes. Formation of these complexes is required to promote constriction and fission of the mitochondrial compartment at a late step in mitochondrial division.</text>
</comment>
<comment type="similarity">
    <text evidence="4">Belongs to the WD repeat MDV1/CAF4 family.</text>
</comment>
<evidence type="ECO:0000256" key="6">
    <source>
        <dbReference type="ARBA" id="ARBA00043913"/>
    </source>
</evidence>
<keyword evidence="2" id="KW-0677">Repeat</keyword>
<evidence type="ECO:0000256" key="5">
    <source>
        <dbReference type="ARBA" id="ARBA00039789"/>
    </source>
</evidence>
<protein>
    <recommendedName>
        <fullName evidence="5">Mitochondrial division protein 1</fullName>
    </recommendedName>
</protein>
<dbReference type="Pfam" id="PF00400">
    <property type="entry name" value="WD40"/>
    <property type="match status" value="1"/>
</dbReference>
<dbReference type="GO" id="GO:1990234">
    <property type="term" value="C:transferase complex"/>
    <property type="evidence" value="ECO:0007669"/>
    <property type="project" value="UniProtKB-ARBA"/>
</dbReference>
<sequence length="642" mass="71514">MWTCSNDDSLRFISDARRFIGYFQPGIEDTPLQLYSSGIIFSPMVSVVPPPLESRSLPDNIKRYSNVKSYWPQRLHSINFAEECVLGIVFLPNGRLVVVIGWGNIRIWDLDTGKCIHKFALPSCDIHDLAFSDDGRFICSTALRQEHRIGQIHSLSFKQRVNKFAISGNVRNSSLARKGHWIATCTGDLIVLSKWTVTGDLQWTNLENSEGGSNMVFSADGMLLALTAKILISELEWVVKIWRTKTKEQVYKVQLPALIARPRSLALTEQLLAFSVDGGQSMVIDLKTEKVSHRLASWDDGSIAMSNDSRLLTTLPIEDIRTWDLTSIYAPEPADIHPHVVMALQLVSDEKTVLSYSFKEIKIWDVSDGNCKGTLRLDKRKKLSAFTVARKAPIFAMKQDDEINICCFVPFISIRTFETEGSSYIDDELAISTNGERIALVSRSGSTADDSTGRSSLIIEVKDVQSTQLVQTFRATAIRGSSIVFSPDGATIAYVASSTINAFDMLGNELFSVPFEDGFLLNSYPHLVQGPLSFNSGRIVARSEKGCVRTYDARTGERGGYWNIGELAPSFVSDDSFIRPELTRDSADSTNLEVKHPWKAYDFSPDGKTMLIVEYLARHASRQPPVRRSRSAAGVPVDVDAR</sequence>